<gene>
    <name evidence="20" type="ordered locus">GALLO_1503</name>
</gene>
<evidence type="ECO:0000256" key="5">
    <source>
        <dbReference type="ARBA" id="ARBA00022475"/>
    </source>
</evidence>
<keyword evidence="9" id="KW-0479">Metal-binding</keyword>
<protein>
    <recommendedName>
        <fullName evidence="3">P-type Ca(2+) transporter</fullName>
        <ecNumber evidence="3">7.2.2.10</ecNumber>
    </recommendedName>
</protein>
<feature type="transmembrane region" description="Helical" evidence="18">
    <location>
        <begin position="86"/>
        <end position="105"/>
    </location>
</feature>
<dbReference type="EC" id="7.2.2.10" evidence="3"/>
<dbReference type="Gene3D" id="1.20.1110.10">
    <property type="entry name" value="Calcium-transporting ATPase, transmembrane domain"/>
    <property type="match status" value="1"/>
</dbReference>
<dbReference type="SFLD" id="SFLDS00003">
    <property type="entry name" value="Haloacid_Dehalogenase"/>
    <property type="match status" value="1"/>
</dbReference>
<keyword evidence="5" id="KW-1003">Cell membrane</keyword>
<dbReference type="InterPro" id="IPR059000">
    <property type="entry name" value="ATPase_P-type_domA"/>
</dbReference>
<dbReference type="PRINTS" id="PR00119">
    <property type="entry name" value="CATATPASE"/>
</dbReference>
<dbReference type="SFLD" id="SFLDF00027">
    <property type="entry name" value="p-type_atpase"/>
    <property type="match status" value="1"/>
</dbReference>
<dbReference type="Gene3D" id="3.40.50.1000">
    <property type="entry name" value="HAD superfamily/HAD-like"/>
    <property type="match status" value="1"/>
</dbReference>
<dbReference type="GO" id="GO:0005388">
    <property type="term" value="F:P-type calcium transporter activity"/>
    <property type="evidence" value="ECO:0007669"/>
    <property type="project" value="UniProtKB-EC"/>
</dbReference>
<feature type="transmembrane region" description="Helical" evidence="18">
    <location>
        <begin position="62"/>
        <end position="80"/>
    </location>
</feature>
<keyword evidence="13" id="KW-1278">Translocase</keyword>
<feature type="transmembrane region" description="Helical" evidence="18">
    <location>
        <begin position="253"/>
        <end position="272"/>
    </location>
</feature>
<dbReference type="GO" id="GO:0016887">
    <property type="term" value="F:ATP hydrolysis activity"/>
    <property type="evidence" value="ECO:0007669"/>
    <property type="project" value="InterPro"/>
</dbReference>
<comment type="catalytic activity">
    <reaction evidence="17">
        <text>Ca(2+)(in) + ATP + H2O = Ca(2+)(out) + ADP + phosphate + H(+)</text>
        <dbReference type="Rhea" id="RHEA:18105"/>
        <dbReference type="ChEBI" id="CHEBI:15377"/>
        <dbReference type="ChEBI" id="CHEBI:15378"/>
        <dbReference type="ChEBI" id="CHEBI:29108"/>
        <dbReference type="ChEBI" id="CHEBI:30616"/>
        <dbReference type="ChEBI" id="CHEBI:43474"/>
        <dbReference type="ChEBI" id="CHEBI:456216"/>
        <dbReference type="EC" id="7.2.2.10"/>
    </reaction>
</comment>
<dbReference type="SMART" id="SM00831">
    <property type="entry name" value="Cation_ATPase_N"/>
    <property type="match status" value="1"/>
</dbReference>
<dbReference type="FunFam" id="2.70.150.10:FF:000016">
    <property type="entry name" value="Calcium-transporting P-type ATPase putative"/>
    <property type="match status" value="1"/>
</dbReference>
<dbReference type="PRINTS" id="PR00120">
    <property type="entry name" value="HATPASE"/>
</dbReference>
<dbReference type="InterPro" id="IPR018303">
    <property type="entry name" value="ATPase_P-typ_P_site"/>
</dbReference>
<evidence type="ECO:0000256" key="10">
    <source>
        <dbReference type="ARBA" id="ARBA00022741"/>
    </source>
</evidence>
<sequence>MSKEQSKALFYTQGKDETLEALQSSREGLSTAEAQKRLDEYGHNELEEGQKRGLLAKFLDQFKDLMIIILLVAAALSVITEGTEGLTDALIILAVVILNAAFGVYQEGQAEAAIEALKDMSSQIARVRRDGHVVEIDSRELVPGDIVMLEAGDVVPADMRLLEAASLKIEEAALTGESVPVDKDLSVDVAADAGIGDRVNMAYQNSNVTYGRGSGVVVNTGMYTEVGKIADMLANADETDTPLKQNLNQLSKVLTYLVVGIAIITFIVGVFVRGEAPLEGLMTSVALAVAAIPEGLPAIVTIVLSMGTTTLAKRNSIVRKLPAVETLGSTEIIASDKTGTLTMNQMTVEKVYTNGQLQSSASEIAKDNNTLRIMNFANDTKIDPNGKLIGDPTETALVQFGLDHSFDVREALKEEPRVAELPFDSERKLMSTIHKEADGKYFVAVKGAPDQLLKRVTRIEENGHVREITADEKKAILAVNKELAQKALRVLMMAYKYVSEIPTLESEIVESDLIFSGLVGMIDPERPEAAKAVAVAKEAGIRPIMITGDHQDTAEAIAKRLGIIEDDGQDHVFTGAELNELSDEEFQKVFKQYSVYARVSPEHKVRIVKAWQNEGKVVAMTGDGVNDAPSLKTADIGIGMGITGTEVSKGASDMVLADDNFATIIVAVEEGRKVFSNIQKSIQYLLSANMAEVFTIFFATLFGWDVLQPVHLLWINLVTDTLPAIALGVEPAEPGVMSHKPRGRKSNFFDGGVMGAIIYQGIFQTVLVLGVYGWALMFPEHAANRMVHEDALTMAFATLGLIQLVHAFNVKSVYQSIFTVGAFKNRTFNWAIPVAFLLLMVTIVVPGFNDLFHVSHLSVTQWLAVIIGSLLMVVLTEIVKAVQRALGQDEKAI</sequence>
<dbReference type="Pfam" id="PF00689">
    <property type="entry name" value="Cation_ATPase_C"/>
    <property type="match status" value="1"/>
</dbReference>
<dbReference type="GeneID" id="57920325"/>
<feature type="transmembrane region" description="Helical" evidence="18">
    <location>
        <begin position="860"/>
        <end position="879"/>
    </location>
</feature>
<evidence type="ECO:0000256" key="18">
    <source>
        <dbReference type="SAM" id="Phobius"/>
    </source>
</evidence>
<dbReference type="GO" id="GO:0005886">
    <property type="term" value="C:plasma membrane"/>
    <property type="evidence" value="ECO:0007669"/>
    <property type="project" value="UniProtKB-SubCell"/>
</dbReference>
<feature type="transmembrane region" description="Helical" evidence="18">
    <location>
        <begin position="284"/>
        <end position="304"/>
    </location>
</feature>
<dbReference type="Pfam" id="PF13246">
    <property type="entry name" value="Cation_ATPase"/>
    <property type="match status" value="1"/>
</dbReference>
<evidence type="ECO:0000256" key="2">
    <source>
        <dbReference type="ARBA" id="ARBA00005675"/>
    </source>
</evidence>
<dbReference type="GO" id="GO:0005391">
    <property type="term" value="F:P-type sodium:potassium-exchanging transporter activity"/>
    <property type="evidence" value="ECO:0007669"/>
    <property type="project" value="TreeGrafter"/>
</dbReference>
<evidence type="ECO:0000256" key="1">
    <source>
        <dbReference type="ARBA" id="ARBA00004651"/>
    </source>
</evidence>
<evidence type="ECO:0000256" key="17">
    <source>
        <dbReference type="ARBA" id="ARBA00048694"/>
    </source>
</evidence>
<dbReference type="InterPro" id="IPR023298">
    <property type="entry name" value="ATPase_P-typ_TM_dom_sf"/>
</dbReference>
<dbReference type="Pfam" id="PF00690">
    <property type="entry name" value="Cation_ATPase_N"/>
    <property type="match status" value="1"/>
</dbReference>
<dbReference type="Pfam" id="PF00122">
    <property type="entry name" value="E1-E2_ATPase"/>
    <property type="match status" value="1"/>
</dbReference>
<evidence type="ECO:0000256" key="13">
    <source>
        <dbReference type="ARBA" id="ARBA00022967"/>
    </source>
</evidence>
<evidence type="ECO:0000259" key="19">
    <source>
        <dbReference type="SMART" id="SM00831"/>
    </source>
</evidence>
<dbReference type="InterPro" id="IPR050510">
    <property type="entry name" value="Cation_transp_ATPase_P-type"/>
</dbReference>
<feature type="transmembrane region" description="Helical" evidence="18">
    <location>
        <begin position="682"/>
        <end position="704"/>
    </location>
</feature>
<keyword evidence="4" id="KW-0813">Transport</keyword>
<evidence type="ECO:0000256" key="8">
    <source>
        <dbReference type="ARBA" id="ARBA00022692"/>
    </source>
</evidence>
<dbReference type="GO" id="GO:1902600">
    <property type="term" value="P:proton transmembrane transport"/>
    <property type="evidence" value="ECO:0007669"/>
    <property type="project" value="TreeGrafter"/>
</dbReference>
<keyword evidence="10" id="KW-0547">Nucleotide-binding</keyword>
<evidence type="ECO:0000256" key="6">
    <source>
        <dbReference type="ARBA" id="ARBA00022553"/>
    </source>
</evidence>
<dbReference type="GO" id="GO:0036376">
    <property type="term" value="P:sodium ion export across plasma membrane"/>
    <property type="evidence" value="ECO:0007669"/>
    <property type="project" value="TreeGrafter"/>
</dbReference>
<dbReference type="NCBIfam" id="TIGR01494">
    <property type="entry name" value="ATPase_P-type"/>
    <property type="match status" value="3"/>
</dbReference>
<dbReference type="SUPFAM" id="SSF81665">
    <property type="entry name" value="Calcium ATPase, transmembrane domain M"/>
    <property type="match status" value="1"/>
</dbReference>
<dbReference type="InterPro" id="IPR004014">
    <property type="entry name" value="ATPase_P-typ_cation-transptr_N"/>
</dbReference>
<organism evidence="20 21">
    <name type="scientific">Streptococcus gallolyticus (strain UCN34)</name>
    <dbReference type="NCBI Taxonomy" id="637909"/>
    <lineage>
        <taxon>Bacteria</taxon>
        <taxon>Bacillati</taxon>
        <taxon>Bacillota</taxon>
        <taxon>Bacilli</taxon>
        <taxon>Lactobacillales</taxon>
        <taxon>Streptococcaceae</taxon>
        <taxon>Streptococcus</taxon>
    </lineage>
</organism>
<dbReference type="RefSeq" id="WP_009854595.1">
    <property type="nucleotide sequence ID" value="NC_013798.1"/>
</dbReference>
<proteinExistence type="inferred from homology"/>
<keyword evidence="12" id="KW-0067">ATP-binding</keyword>
<dbReference type="InterPro" id="IPR023299">
    <property type="entry name" value="ATPase_P-typ_cyto_dom_N"/>
</dbReference>
<dbReference type="FunFam" id="3.40.50.1000:FF:000028">
    <property type="entry name" value="Calcium-transporting P-type ATPase, putative"/>
    <property type="match status" value="1"/>
</dbReference>
<evidence type="ECO:0000313" key="21">
    <source>
        <dbReference type="Proteomes" id="UP000001517"/>
    </source>
</evidence>
<evidence type="ECO:0000256" key="15">
    <source>
        <dbReference type="ARBA" id="ARBA00023065"/>
    </source>
</evidence>
<dbReference type="CDD" id="cd02089">
    <property type="entry name" value="P-type_ATPase_Ca_prok"/>
    <property type="match status" value="1"/>
</dbReference>
<dbReference type="PROSITE" id="PS00154">
    <property type="entry name" value="ATPASE_E1_E2"/>
    <property type="match status" value="1"/>
</dbReference>
<dbReference type="Gene3D" id="2.70.150.10">
    <property type="entry name" value="Calcium-transporting ATPase, cytoplasmic transduction domain A"/>
    <property type="match status" value="1"/>
</dbReference>
<dbReference type="InterPro" id="IPR036412">
    <property type="entry name" value="HAD-like_sf"/>
</dbReference>
<keyword evidence="14 18" id="KW-1133">Transmembrane helix</keyword>
<dbReference type="SUPFAM" id="SSF81653">
    <property type="entry name" value="Calcium ATPase, transduction domain A"/>
    <property type="match status" value="1"/>
</dbReference>
<keyword evidence="8 18" id="KW-0812">Transmembrane</keyword>
<comment type="similarity">
    <text evidence="2">Belongs to the cation transport ATPase (P-type) (TC 3.A.3) family. Type IIA subfamily.</text>
</comment>
<evidence type="ECO:0000256" key="7">
    <source>
        <dbReference type="ARBA" id="ARBA00022568"/>
    </source>
</evidence>
<dbReference type="InterPro" id="IPR044492">
    <property type="entry name" value="P_typ_ATPase_HD_dom"/>
</dbReference>
<keyword evidence="15" id="KW-0406">Ion transport</keyword>
<dbReference type="GO" id="GO:0005524">
    <property type="term" value="F:ATP binding"/>
    <property type="evidence" value="ECO:0007669"/>
    <property type="project" value="UniProtKB-KW"/>
</dbReference>
<dbReference type="InterPro" id="IPR023214">
    <property type="entry name" value="HAD_sf"/>
</dbReference>
<feature type="transmembrane region" description="Helical" evidence="18">
    <location>
        <begin position="749"/>
        <end position="772"/>
    </location>
</feature>
<dbReference type="KEGG" id="sga:GALLO_1503"/>
<dbReference type="SFLD" id="SFLDG00002">
    <property type="entry name" value="C1.7:_P-type_atpase_like"/>
    <property type="match status" value="1"/>
</dbReference>
<evidence type="ECO:0000256" key="4">
    <source>
        <dbReference type="ARBA" id="ARBA00022448"/>
    </source>
</evidence>
<dbReference type="InterPro" id="IPR001757">
    <property type="entry name" value="P_typ_ATPase"/>
</dbReference>
<keyword evidence="16 18" id="KW-0472">Membrane</keyword>
<dbReference type="SUPFAM" id="SSF56784">
    <property type="entry name" value="HAD-like"/>
    <property type="match status" value="1"/>
</dbReference>
<dbReference type="FunFam" id="3.40.1110.10:FF:000053">
    <property type="entry name" value="Cation-transporting ATPase, E1-E2 family"/>
    <property type="match status" value="1"/>
</dbReference>
<dbReference type="GO" id="GO:0030007">
    <property type="term" value="P:intracellular potassium ion homeostasis"/>
    <property type="evidence" value="ECO:0007669"/>
    <property type="project" value="TreeGrafter"/>
</dbReference>
<feature type="transmembrane region" description="Helical" evidence="18">
    <location>
        <begin position="830"/>
        <end position="848"/>
    </location>
</feature>
<dbReference type="GO" id="GO:0006883">
    <property type="term" value="P:intracellular sodium ion homeostasis"/>
    <property type="evidence" value="ECO:0007669"/>
    <property type="project" value="TreeGrafter"/>
</dbReference>
<name>A0AA36JZ58_STRG3</name>
<dbReference type="AlphaFoldDB" id="A0AA36JZ58"/>
<accession>A0AA36JZ58</accession>
<dbReference type="SUPFAM" id="SSF81660">
    <property type="entry name" value="Metal cation-transporting ATPase, ATP-binding domain N"/>
    <property type="match status" value="1"/>
</dbReference>
<evidence type="ECO:0000256" key="14">
    <source>
        <dbReference type="ARBA" id="ARBA00022989"/>
    </source>
</evidence>
<evidence type="ECO:0000256" key="11">
    <source>
        <dbReference type="ARBA" id="ARBA00022837"/>
    </source>
</evidence>
<dbReference type="InterPro" id="IPR008250">
    <property type="entry name" value="ATPase_P-typ_transduc_dom_A_sf"/>
</dbReference>
<reference evidence="20 21" key="1">
    <citation type="journal article" date="2010" name="J. Bacteriol.">
        <title>Genome sequence of Streptococcus gallolyticus: insights into its adaptation to the bovine rumen and its ability to cause endocarditis.</title>
        <authorList>
            <person name="Rusniok C."/>
            <person name="Couve E."/>
            <person name="Da Cunha V."/>
            <person name="El Gana R."/>
            <person name="Zidane N."/>
            <person name="Bouchier C."/>
            <person name="Poyart C."/>
            <person name="Leclercq R."/>
            <person name="Trieu-Cuot P."/>
            <person name="Glaser P."/>
        </authorList>
    </citation>
    <scope>NUCLEOTIDE SEQUENCE [LARGE SCALE GENOMIC DNA]</scope>
    <source>
        <strain evidence="20 21">UCN34</strain>
    </source>
</reference>
<dbReference type="EMBL" id="FN597254">
    <property type="protein sequence ID" value="CBI13994.1"/>
    <property type="molecule type" value="Genomic_DNA"/>
</dbReference>
<keyword evidence="7" id="KW-0109">Calcium transport</keyword>
<evidence type="ECO:0000256" key="16">
    <source>
        <dbReference type="ARBA" id="ARBA00023136"/>
    </source>
</evidence>
<evidence type="ECO:0000256" key="12">
    <source>
        <dbReference type="ARBA" id="ARBA00022840"/>
    </source>
</evidence>
<dbReference type="Gene3D" id="3.40.1110.10">
    <property type="entry name" value="Calcium-transporting ATPase, cytoplasmic domain N"/>
    <property type="match status" value="1"/>
</dbReference>
<keyword evidence="6" id="KW-0597">Phosphoprotein</keyword>
<dbReference type="GO" id="GO:1990573">
    <property type="term" value="P:potassium ion import across plasma membrane"/>
    <property type="evidence" value="ECO:0007669"/>
    <property type="project" value="TreeGrafter"/>
</dbReference>
<dbReference type="PANTHER" id="PTHR43294:SF20">
    <property type="entry name" value="P-TYPE ATPASE"/>
    <property type="match status" value="1"/>
</dbReference>
<dbReference type="Proteomes" id="UP000001517">
    <property type="component" value="Chromosome"/>
</dbReference>
<evidence type="ECO:0000313" key="20">
    <source>
        <dbReference type="EMBL" id="CBI13994.1"/>
    </source>
</evidence>
<evidence type="ECO:0000256" key="9">
    <source>
        <dbReference type="ARBA" id="ARBA00022723"/>
    </source>
</evidence>
<dbReference type="InterPro" id="IPR006068">
    <property type="entry name" value="ATPase_P-typ_cation-transptr_C"/>
</dbReference>
<evidence type="ECO:0000256" key="3">
    <source>
        <dbReference type="ARBA" id="ARBA00012790"/>
    </source>
</evidence>
<comment type="subcellular location">
    <subcellularLocation>
        <location evidence="1">Cell membrane</location>
        <topology evidence="1">Multi-pass membrane protein</topology>
    </subcellularLocation>
</comment>
<feature type="domain" description="Cation-transporting P-type ATPase N-terminal" evidence="19">
    <location>
        <begin position="9"/>
        <end position="82"/>
    </location>
</feature>
<keyword evidence="11" id="KW-0106">Calcium</keyword>
<dbReference type="PANTHER" id="PTHR43294">
    <property type="entry name" value="SODIUM/POTASSIUM-TRANSPORTING ATPASE SUBUNIT ALPHA"/>
    <property type="match status" value="1"/>
</dbReference>
<dbReference type="GO" id="GO:0046872">
    <property type="term" value="F:metal ion binding"/>
    <property type="evidence" value="ECO:0007669"/>
    <property type="project" value="UniProtKB-KW"/>
</dbReference>